<accession>A0A9W6DDH7</accession>
<dbReference type="InterPro" id="IPR018649">
    <property type="entry name" value="SHOCT"/>
</dbReference>
<evidence type="ECO:0000313" key="2">
    <source>
        <dbReference type="EMBL" id="GKX28185.1"/>
    </source>
</evidence>
<gene>
    <name evidence="2" type="ORF">SH1V18_06650</name>
</gene>
<proteinExistence type="predicted"/>
<dbReference type="Pfam" id="PF09851">
    <property type="entry name" value="SHOCT"/>
    <property type="match status" value="1"/>
</dbReference>
<reference evidence="2" key="1">
    <citation type="submission" date="2022-06" db="EMBL/GenBank/DDBJ databases">
        <title>Vallitalea longa sp. nov., an anaerobic bacterium isolated from marine sediment.</title>
        <authorList>
            <person name="Hirano S."/>
            <person name="Terahara T."/>
            <person name="Mori K."/>
            <person name="Hamada M."/>
            <person name="Matsumoto R."/>
            <person name="Kobayashi T."/>
        </authorList>
    </citation>
    <scope>NUCLEOTIDE SEQUENCE</scope>
    <source>
        <strain evidence="2">SH18-1</strain>
    </source>
</reference>
<sequence>MSKILRRMMITALCVIIMSQGIYAKDIGLISASEDKSDSSIYKIEDISDKVKKELKLSKEFELNDSDLSTDETYQKRVWNLFFEANDKFVQVSADAENGKILSFEKSEGNNKRVLKLTKKQVRKTAQKYIDDNYPELKDELVELEDMSIVNDVYRHYDRDSYLFVYARKMNNEILTSNYISINVSGITGKVISFKMVWNDCKYNKNNKKISMDEARKIFEKEDNLKSKYIEIDNNEEEKNILTLKPIYYYDMDNSGLLDAVSKKFYDIEDLYSYDDDRLYYNENCCDKEAGFGYGEEMVPEKGSISREKVEKIIKEKISKLTDIKNLKVRNSNYQTWYNGIKGKYWTINLEDENEETYLYGTIDAVSGDVLDINYNCYNQYANNSDNGLDRLKLALAAGEITEEEFEAKAKTMLAAGEISNTQYENRLKENADKDSNQIEKQAEDIINKMFPDITEKDYIIETEENEEDSKVIYVKGTRIIDGIEYNRNGFTLAYNTEKQDFTRFSFEWFNNIEIKKPKNMITKEEASKILYDEVGFLKELVLIKDKEKEENEDIIVPLKDLALIYKLKSFNFSYIDMEDGKLLDYSGEEYKNTVEIEEFTDLKDYEHKQIIELMNKMGFIKETNEEFTPNTTLTKKDAIKWIVLTLNRQYRYIPDGNRNYMKNDEISFVDIDKDDEYYRYVVDAVEMNIIDNAKYFNKNHKVSLMDMIEWIINGMGDKELANFIQIFADEENALENDKGYVGLARYYKIIDSDTDITEDLSRGEAIKLLYDFITNLEDNSTK</sequence>
<protein>
    <recommendedName>
        <fullName evidence="1">SHOCT domain-containing protein</fullName>
    </recommendedName>
</protein>
<dbReference type="EMBL" id="BRLB01000001">
    <property type="protein sequence ID" value="GKX28185.1"/>
    <property type="molecule type" value="Genomic_DNA"/>
</dbReference>
<evidence type="ECO:0000313" key="3">
    <source>
        <dbReference type="Proteomes" id="UP001144256"/>
    </source>
</evidence>
<evidence type="ECO:0000259" key="1">
    <source>
        <dbReference type="Pfam" id="PF09851"/>
    </source>
</evidence>
<name>A0A9W6DDH7_9FIRM</name>
<feature type="domain" description="SHOCT" evidence="1">
    <location>
        <begin position="389"/>
        <end position="409"/>
    </location>
</feature>
<organism evidence="2 3">
    <name type="scientific">Vallitalea longa</name>
    <dbReference type="NCBI Taxonomy" id="2936439"/>
    <lineage>
        <taxon>Bacteria</taxon>
        <taxon>Bacillati</taxon>
        <taxon>Bacillota</taxon>
        <taxon>Clostridia</taxon>
        <taxon>Lachnospirales</taxon>
        <taxon>Vallitaleaceae</taxon>
        <taxon>Vallitalea</taxon>
    </lineage>
</organism>
<keyword evidence="3" id="KW-1185">Reference proteome</keyword>
<dbReference type="AlphaFoldDB" id="A0A9W6DDH7"/>
<dbReference type="RefSeq" id="WP_281812218.1">
    <property type="nucleotide sequence ID" value="NZ_BRLB01000001.1"/>
</dbReference>
<comment type="caution">
    <text evidence="2">The sequence shown here is derived from an EMBL/GenBank/DDBJ whole genome shotgun (WGS) entry which is preliminary data.</text>
</comment>
<dbReference type="Proteomes" id="UP001144256">
    <property type="component" value="Unassembled WGS sequence"/>
</dbReference>